<accession>A0A1G9JG02</accession>
<gene>
    <name evidence="1" type="ORF">SAMN04487971_109118</name>
</gene>
<proteinExistence type="predicted"/>
<reference evidence="2" key="1">
    <citation type="submission" date="2016-10" db="EMBL/GenBank/DDBJ databases">
        <authorList>
            <person name="Varghese N."/>
            <person name="Submissions S."/>
        </authorList>
    </citation>
    <scope>NUCLEOTIDE SEQUENCE [LARGE SCALE GENOMIC DNA]</scope>
    <source>
        <strain evidence="2">CGMCC 1.7655</strain>
    </source>
</reference>
<dbReference type="EMBL" id="FNGE01000009">
    <property type="protein sequence ID" value="SDL36388.1"/>
    <property type="molecule type" value="Genomic_DNA"/>
</dbReference>
<dbReference type="AlphaFoldDB" id="A0A1G9JG02"/>
<dbReference type="RefSeq" id="WP_090755983.1">
    <property type="nucleotide sequence ID" value="NZ_FNGE01000009.1"/>
</dbReference>
<protein>
    <submittedName>
        <fullName evidence="1">Uncharacterized protein</fullName>
    </submittedName>
</protein>
<dbReference type="Proteomes" id="UP000199555">
    <property type="component" value="Unassembled WGS sequence"/>
</dbReference>
<keyword evidence="2" id="KW-1185">Reference proteome</keyword>
<evidence type="ECO:0000313" key="2">
    <source>
        <dbReference type="Proteomes" id="UP000199555"/>
    </source>
</evidence>
<dbReference type="STRING" id="525640.SAMN04487971_109118"/>
<organism evidence="1 2">
    <name type="scientific">Paracoccus chinensis</name>
    <dbReference type="NCBI Taxonomy" id="525640"/>
    <lineage>
        <taxon>Bacteria</taxon>
        <taxon>Pseudomonadati</taxon>
        <taxon>Pseudomonadota</taxon>
        <taxon>Alphaproteobacteria</taxon>
        <taxon>Rhodobacterales</taxon>
        <taxon>Paracoccaceae</taxon>
        <taxon>Paracoccus</taxon>
    </lineage>
</organism>
<sequence>MTVVPDLGVPFVYAQVARLTADHLTLLSRVDQVAESLKAGLAIEDAVTELRRMAATARGAS</sequence>
<name>A0A1G9JG02_9RHOB</name>
<evidence type="ECO:0000313" key="1">
    <source>
        <dbReference type="EMBL" id="SDL36388.1"/>
    </source>
</evidence>